<dbReference type="InterPro" id="IPR002937">
    <property type="entry name" value="Amino_oxidase"/>
</dbReference>
<dbReference type="PANTHER" id="PTHR16128:SF5">
    <property type="entry name" value="FAD_NAD(P)-BINDING OXIDOREDUCTASE FAMILY PROTEIN"/>
    <property type="match status" value="1"/>
</dbReference>
<organism evidence="2 3">
    <name type="scientific">OM182 bacterium MED-G28</name>
    <dbReference type="NCBI Taxonomy" id="1986256"/>
    <lineage>
        <taxon>Bacteria</taxon>
        <taxon>Pseudomonadati</taxon>
        <taxon>Pseudomonadota</taxon>
        <taxon>Gammaproteobacteria</taxon>
        <taxon>OMG group</taxon>
        <taxon>OM182 clade</taxon>
    </lineage>
</organism>
<dbReference type="Proteomes" id="UP000219329">
    <property type="component" value="Unassembled WGS sequence"/>
</dbReference>
<gene>
    <name evidence="2" type="ORF">CNF02_07040</name>
</gene>
<dbReference type="SUPFAM" id="SSF51905">
    <property type="entry name" value="FAD/NAD(P)-binding domain"/>
    <property type="match status" value="1"/>
</dbReference>
<reference evidence="2 3" key="1">
    <citation type="submission" date="2017-08" db="EMBL/GenBank/DDBJ databases">
        <title>Fine stratification of microbial communities through a metagenomic profile of the photic zone.</title>
        <authorList>
            <person name="Haro-Moreno J.M."/>
            <person name="Lopez-Perez M."/>
            <person name="De La Torre J."/>
            <person name="Picazo A."/>
            <person name="Camacho A."/>
            <person name="Rodriguez-Valera F."/>
        </authorList>
    </citation>
    <scope>NUCLEOTIDE SEQUENCE [LARGE SCALE GENOMIC DNA]</scope>
    <source>
        <strain evidence="2">MED-G28</strain>
    </source>
</reference>
<comment type="caution">
    <text evidence="2">The sequence shown here is derived from an EMBL/GenBank/DDBJ whole genome shotgun (WGS) entry which is preliminary data.</text>
</comment>
<sequence>MLLLELPDISMKIAVIGAGIAGITFARQLAENANVTVFEKSRGYGGRMSVRRSGHWQFDHGAQFFTARSQQFRQLIEELARQDIVAQWHPKITTIQPGKKPFRREWFEPHYVAKPSMNALVKFMAIQLDVRLQTPVIEIAQQGSGWLLKDADGKGLGNYDFVVCAQPAPQCYELLKDHFAEATRLLQPNYSPCFALMLGFSKPLHLNFDAAVVRESPLGWLGLSTSRPGRIDSNAIVAHSNNEWAKESFEQSLELVQKELLNATQEVLGKHVAKLVHVELHRWRYARVEQALELEFLIDREKGLAACGDWCLGNRVEDAFLSGLALGKQLEG</sequence>
<dbReference type="InterPro" id="IPR036188">
    <property type="entry name" value="FAD/NAD-bd_sf"/>
</dbReference>
<proteinExistence type="predicted"/>
<dbReference type="Pfam" id="PF13450">
    <property type="entry name" value="NAD_binding_8"/>
    <property type="match status" value="1"/>
</dbReference>
<dbReference type="GO" id="GO:0016491">
    <property type="term" value="F:oxidoreductase activity"/>
    <property type="evidence" value="ECO:0007669"/>
    <property type="project" value="InterPro"/>
</dbReference>
<dbReference type="EMBL" id="NTJZ01000006">
    <property type="protein sequence ID" value="PDH33778.1"/>
    <property type="molecule type" value="Genomic_DNA"/>
</dbReference>
<evidence type="ECO:0000313" key="2">
    <source>
        <dbReference type="EMBL" id="PDH33778.1"/>
    </source>
</evidence>
<accession>A0A2A5WBY0</accession>
<protein>
    <submittedName>
        <fullName evidence="2">Flavin containing amine oxidoreductase-like protein</fullName>
    </submittedName>
</protein>
<evidence type="ECO:0000259" key="1">
    <source>
        <dbReference type="Pfam" id="PF01593"/>
    </source>
</evidence>
<dbReference type="PANTHER" id="PTHR16128">
    <property type="entry name" value="FAD/NAD(P)-BINDING OXIDOREDUCTASE FAMILY PROTEIN"/>
    <property type="match status" value="1"/>
</dbReference>
<dbReference type="Gene3D" id="3.50.50.60">
    <property type="entry name" value="FAD/NAD(P)-binding domain"/>
    <property type="match status" value="1"/>
</dbReference>
<evidence type="ECO:0000313" key="3">
    <source>
        <dbReference type="Proteomes" id="UP000219329"/>
    </source>
</evidence>
<dbReference type="Gene3D" id="3.90.660.10">
    <property type="match status" value="1"/>
</dbReference>
<name>A0A2A5WBY0_9GAMM</name>
<dbReference type="Pfam" id="PF01593">
    <property type="entry name" value="Amino_oxidase"/>
    <property type="match status" value="1"/>
</dbReference>
<dbReference type="AlphaFoldDB" id="A0A2A5WBY0"/>
<feature type="domain" description="Amine oxidase" evidence="1">
    <location>
        <begin position="109"/>
        <end position="324"/>
    </location>
</feature>